<evidence type="ECO:0000256" key="1">
    <source>
        <dbReference type="SAM" id="MobiDB-lite"/>
    </source>
</evidence>
<feature type="region of interest" description="Disordered" evidence="1">
    <location>
        <begin position="29"/>
        <end position="108"/>
    </location>
</feature>
<feature type="compositionally biased region" description="Low complexity" evidence="1">
    <location>
        <begin position="52"/>
        <end position="64"/>
    </location>
</feature>
<organism evidence="2 3">
    <name type="scientific">Pocillopora meandrina</name>
    <dbReference type="NCBI Taxonomy" id="46732"/>
    <lineage>
        <taxon>Eukaryota</taxon>
        <taxon>Metazoa</taxon>
        <taxon>Cnidaria</taxon>
        <taxon>Anthozoa</taxon>
        <taxon>Hexacorallia</taxon>
        <taxon>Scleractinia</taxon>
        <taxon>Astrocoeniina</taxon>
        <taxon>Pocilloporidae</taxon>
        <taxon>Pocillopora</taxon>
    </lineage>
</organism>
<protein>
    <submittedName>
        <fullName evidence="2">Uncharacterized protein</fullName>
    </submittedName>
</protein>
<accession>A0AAU9XYM6</accession>
<dbReference type="Proteomes" id="UP001159428">
    <property type="component" value="Unassembled WGS sequence"/>
</dbReference>
<comment type="caution">
    <text evidence="2">The sequence shown here is derived from an EMBL/GenBank/DDBJ whole genome shotgun (WGS) entry which is preliminary data.</text>
</comment>
<evidence type="ECO:0000313" key="3">
    <source>
        <dbReference type="Proteomes" id="UP001159428"/>
    </source>
</evidence>
<evidence type="ECO:0000313" key="2">
    <source>
        <dbReference type="EMBL" id="CAH3162682.1"/>
    </source>
</evidence>
<reference evidence="2 3" key="1">
    <citation type="submission" date="2022-05" db="EMBL/GenBank/DDBJ databases">
        <authorList>
            <consortium name="Genoscope - CEA"/>
            <person name="William W."/>
        </authorList>
    </citation>
    <scope>NUCLEOTIDE SEQUENCE [LARGE SCALE GENOMIC DNA]</scope>
</reference>
<dbReference type="AlphaFoldDB" id="A0AAU9XYM6"/>
<feature type="non-terminal residue" evidence="2">
    <location>
        <position position="1"/>
    </location>
</feature>
<sequence>CPCLQCRGTATDRTTELRHWRENCLLNTEWSEDLGSDNPAGSLADDIDSDHGSLSRSSSSASPSTPEAAEGDEIFIKGSDENNDNPISPEFESVEPAGLQGKEPPINPLKKVIMTAVLDALKLMDESGSSIKTFSIL</sequence>
<keyword evidence="3" id="KW-1185">Reference proteome</keyword>
<name>A0AAU9XYM6_9CNID</name>
<proteinExistence type="predicted"/>
<gene>
    <name evidence="2" type="ORF">PMEA_00034374</name>
</gene>
<dbReference type="EMBL" id="CALNXJ010000087">
    <property type="protein sequence ID" value="CAH3162682.1"/>
    <property type="molecule type" value="Genomic_DNA"/>
</dbReference>